<dbReference type="GO" id="GO:0005737">
    <property type="term" value="C:cytoplasm"/>
    <property type="evidence" value="ECO:0007669"/>
    <property type="project" value="TreeGrafter"/>
</dbReference>
<reference evidence="2 3" key="1">
    <citation type="submission" date="2024-03" db="EMBL/GenBank/DDBJ databases">
        <title>The genome assembly and annotation of the cricket Gryllus longicercus Weissman &amp; Gray.</title>
        <authorList>
            <person name="Szrajer S."/>
            <person name="Gray D."/>
            <person name="Ylla G."/>
        </authorList>
    </citation>
    <scope>NUCLEOTIDE SEQUENCE [LARGE SCALE GENOMIC DNA]</scope>
    <source>
        <strain evidence="2">DAG 2021-001</strain>
        <tissue evidence="2">Whole body minus gut</tissue>
    </source>
</reference>
<comment type="caution">
    <text evidence="2">The sequence shown here is derived from an EMBL/GenBank/DDBJ whole genome shotgun (WGS) entry which is preliminary data.</text>
</comment>
<feature type="region of interest" description="Disordered" evidence="1">
    <location>
        <begin position="263"/>
        <end position="298"/>
    </location>
</feature>
<gene>
    <name evidence="2" type="ORF">R5R35_013542</name>
</gene>
<evidence type="ECO:0000313" key="2">
    <source>
        <dbReference type="EMBL" id="KAK7862002.1"/>
    </source>
</evidence>
<accession>A0AAN9Z403</accession>
<keyword evidence="3" id="KW-1185">Reference proteome</keyword>
<name>A0AAN9Z403_9ORTH</name>
<dbReference type="EMBL" id="JAZDUA010000291">
    <property type="protein sequence ID" value="KAK7862002.1"/>
    <property type="molecule type" value="Genomic_DNA"/>
</dbReference>
<dbReference type="PANTHER" id="PTHR22997">
    <property type="entry name" value="PIH1 DOMAIN-CONTAINING PROTEIN 1"/>
    <property type="match status" value="1"/>
</dbReference>
<evidence type="ECO:0000256" key="1">
    <source>
        <dbReference type="SAM" id="MobiDB-lite"/>
    </source>
</evidence>
<organism evidence="2 3">
    <name type="scientific">Gryllus longicercus</name>
    <dbReference type="NCBI Taxonomy" id="2509291"/>
    <lineage>
        <taxon>Eukaryota</taxon>
        <taxon>Metazoa</taxon>
        <taxon>Ecdysozoa</taxon>
        <taxon>Arthropoda</taxon>
        <taxon>Hexapoda</taxon>
        <taxon>Insecta</taxon>
        <taxon>Pterygota</taxon>
        <taxon>Neoptera</taxon>
        <taxon>Polyneoptera</taxon>
        <taxon>Orthoptera</taxon>
        <taxon>Ensifera</taxon>
        <taxon>Gryllidea</taxon>
        <taxon>Grylloidea</taxon>
        <taxon>Gryllidae</taxon>
        <taxon>Gryllinae</taxon>
        <taxon>Gryllus</taxon>
    </lineage>
</organism>
<dbReference type="Proteomes" id="UP001378592">
    <property type="component" value="Unassembled WGS sequence"/>
</dbReference>
<feature type="compositionally biased region" description="Basic and acidic residues" evidence="1">
    <location>
        <begin position="263"/>
        <end position="272"/>
    </location>
</feature>
<proteinExistence type="predicted"/>
<dbReference type="AlphaFoldDB" id="A0AAN9Z403"/>
<sequence length="539" mass="60690">MRGRYGSADAVEAAKNHVPLILCKSNRPMERGRNGARYFRNPPQPHMCIQDFIEDTNEPCFINVLSWQKISTPRKPEDPIPLYGGMRVPHNSSAAMTLSSHFGAKVQPVIFAVMANPEILRLSGKTAPDPSDRDALVELMIDFVEAMNPDVRFKREFTVLRDRDLAGELKDIWLAVQAKRERERGENGRREAEKFRENKDEQWREEVRQRAPRNIDNELEQNILSSPVHGQDKEKIEIASQELFMRQEEDRRYQTEKIEVGAVEGQHHRDGEISSLSLTTTTDLTTTPSTDPLNTNSTQHIGAINYEEESVYSLIRSHYEQEFNRTEGNTINTTLSSDEMSEQSFPNVYTATCFSNSRNETGDNVVFPVFSESVVRDPVSTLEVASGIEVNTSVIESNTSRIAVQQEENYFLSHKHQEASPRNENSSSLNEQFSICDSTDSSIRHNVYECKTHVKGNENESNEGKPCKNSGLLTSEHRGVPIEKDNLFSGLSGEAMFSNNIAQVPNVAGRSHEDHLPTLGESQGVKFPLGTDHNTVAIP</sequence>
<dbReference type="PANTHER" id="PTHR22997:SF3">
    <property type="entry name" value="PROTEIN KINTOUN"/>
    <property type="match status" value="1"/>
</dbReference>
<protein>
    <submittedName>
        <fullName evidence="2">Uncharacterized protein</fullName>
    </submittedName>
</protein>
<evidence type="ECO:0000313" key="3">
    <source>
        <dbReference type="Proteomes" id="UP001378592"/>
    </source>
</evidence>
<dbReference type="InterPro" id="IPR050734">
    <property type="entry name" value="PIH1/Kintoun_subfamily"/>
</dbReference>
<feature type="compositionally biased region" description="Low complexity" evidence="1">
    <location>
        <begin position="274"/>
        <end position="298"/>
    </location>
</feature>